<organism evidence="1 2">
    <name type="scientific">Sulfolobales Beppu filamentous virus 3</name>
    <dbReference type="NCBI Taxonomy" id="2493124"/>
    <lineage>
        <taxon>Viruses</taxon>
        <taxon>Adnaviria</taxon>
        <taxon>Zilligvirae</taxon>
        <taxon>Taleaviricota</taxon>
        <taxon>Tokiviricetes</taxon>
        <taxon>Ligamenvirales</taxon>
        <taxon>Lipothrixviridae</taxon>
        <taxon>Deltalipothrixvirus</taxon>
        <taxon>Deltalipothrixvirus beppuense</taxon>
        <taxon>Deltalipothrixvirus SBFV3</taxon>
    </lineage>
</organism>
<accession>A0A3S8NF08</accession>
<protein>
    <submittedName>
        <fullName evidence="1">Uncharacterized protein</fullName>
    </submittedName>
</protein>
<evidence type="ECO:0000313" key="1">
    <source>
        <dbReference type="EMBL" id="AZI75857.1"/>
    </source>
</evidence>
<name>A0A3S8NF08_9VIRU</name>
<reference evidence="1 2" key="1">
    <citation type="journal article" date="2018" name="Environ. Microbiol.">
        <title>New archaeal viruses discovered by metagenomic analysis of viral communities in enrichment cultures.</title>
        <authorList>
            <person name="Liu Y."/>
            <person name="Brandt D."/>
            <person name="Ishino S."/>
            <person name="Ishino Y."/>
            <person name="Koonin E.V."/>
            <person name="Kalinowski J."/>
            <person name="Krupovic M."/>
            <person name="Prangishvili D."/>
        </authorList>
    </citation>
    <scope>NUCLEOTIDE SEQUENCE [LARGE SCALE GENOMIC DNA]</scope>
</reference>
<dbReference type="EMBL" id="MK064564">
    <property type="protein sequence ID" value="AZI75857.1"/>
    <property type="molecule type" value="Genomic_DNA"/>
</dbReference>
<keyword evidence="2" id="KW-1185">Reference proteome</keyword>
<dbReference type="Proteomes" id="UP000269193">
    <property type="component" value="Segment"/>
</dbReference>
<evidence type="ECO:0000313" key="2">
    <source>
        <dbReference type="Proteomes" id="UP000269193"/>
    </source>
</evidence>
<sequence length="117" mass="13441">MAMAPQEVVQLAPSLAPAQNSAEPTVFSVPVTVFPSSYEYDYQWGIGLIIAGMMKRAKYKEYAEPFVTTFVQLKEPYRQYKYKHRLSGASAWNTWFNKFQVPALRRLGRPLFMGQKP</sequence>
<gene>
    <name evidence="1" type="ORF">SBFV3_gp22</name>
</gene>
<proteinExistence type="predicted"/>